<accession>A0ACB7YEC5</accession>
<keyword evidence="2" id="KW-1185">Reference proteome</keyword>
<name>A0ACB7YEC5_9ERIC</name>
<proteinExistence type="predicted"/>
<dbReference type="EMBL" id="CM037158">
    <property type="protein sequence ID" value="KAH7851518.1"/>
    <property type="molecule type" value="Genomic_DNA"/>
</dbReference>
<evidence type="ECO:0000313" key="2">
    <source>
        <dbReference type="Proteomes" id="UP000828048"/>
    </source>
</evidence>
<reference evidence="1 2" key="1">
    <citation type="journal article" date="2021" name="Hortic Res">
        <title>High-quality reference genome and annotation aids understanding of berry development for evergreen blueberry (Vaccinium darrowii).</title>
        <authorList>
            <person name="Yu J."/>
            <person name="Hulse-Kemp A.M."/>
            <person name="Babiker E."/>
            <person name="Staton M."/>
        </authorList>
    </citation>
    <scope>NUCLEOTIDE SEQUENCE [LARGE SCALE GENOMIC DNA]</scope>
    <source>
        <strain evidence="2">cv. NJ 8807/NJ 8810</strain>
        <tissue evidence="1">Young leaf</tissue>
    </source>
</reference>
<organism evidence="1 2">
    <name type="scientific">Vaccinium darrowii</name>
    <dbReference type="NCBI Taxonomy" id="229202"/>
    <lineage>
        <taxon>Eukaryota</taxon>
        <taxon>Viridiplantae</taxon>
        <taxon>Streptophyta</taxon>
        <taxon>Embryophyta</taxon>
        <taxon>Tracheophyta</taxon>
        <taxon>Spermatophyta</taxon>
        <taxon>Magnoliopsida</taxon>
        <taxon>eudicotyledons</taxon>
        <taxon>Gunneridae</taxon>
        <taxon>Pentapetalae</taxon>
        <taxon>asterids</taxon>
        <taxon>Ericales</taxon>
        <taxon>Ericaceae</taxon>
        <taxon>Vaccinioideae</taxon>
        <taxon>Vaccinieae</taxon>
        <taxon>Vaccinium</taxon>
    </lineage>
</organism>
<dbReference type="Proteomes" id="UP000828048">
    <property type="component" value="Chromosome 8"/>
</dbReference>
<protein>
    <submittedName>
        <fullName evidence="1">Uncharacterized protein</fullName>
    </submittedName>
</protein>
<comment type="caution">
    <text evidence="1">The sequence shown here is derived from an EMBL/GenBank/DDBJ whole genome shotgun (WGS) entry which is preliminary data.</text>
</comment>
<sequence>MLWHEHNLRRKSHQLPSITAEECLANIDVGDSKLDLKEYSFRVRPPDFSLLVRFAVNICRTITLTGNFFSILLFTTSRNLIYLYDIASQNSLWGNFGFRSSTEWITWIRLPKITAVEEGYRNIES</sequence>
<gene>
    <name evidence="1" type="ORF">Vadar_012845</name>
</gene>
<evidence type="ECO:0000313" key="1">
    <source>
        <dbReference type="EMBL" id="KAH7851518.1"/>
    </source>
</evidence>